<dbReference type="EMBL" id="AP019531">
    <property type="protein sequence ID" value="BBI91800.1"/>
    <property type="molecule type" value="Genomic_DNA"/>
</dbReference>
<protein>
    <recommendedName>
        <fullName evidence="8">Dihydromonapterin reductase</fullName>
        <ecNumber evidence="1">1.5.1.3</ecNumber>
        <ecNumber evidence="7">1.5.1.50</ecNumber>
    </recommendedName>
    <alternativeName>
        <fullName evidence="9">Dihydrofolate reductase</fullName>
    </alternativeName>
</protein>
<dbReference type="EC" id="1.5.1.3" evidence="1"/>
<evidence type="ECO:0000256" key="9">
    <source>
        <dbReference type="ARBA" id="ARBA00042299"/>
    </source>
</evidence>
<dbReference type="Proteomes" id="UP000324392">
    <property type="component" value="Chromosome"/>
</dbReference>
<evidence type="ECO:0000256" key="8">
    <source>
        <dbReference type="ARBA" id="ARBA00039631"/>
    </source>
</evidence>
<evidence type="ECO:0000256" key="5">
    <source>
        <dbReference type="ARBA" id="ARBA00037508"/>
    </source>
</evidence>
<keyword evidence="3" id="KW-0521">NADP</keyword>
<dbReference type="PROSITE" id="PS00061">
    <property type="entry name" value="ADH_SHORT"/>
    <property type="match status" value="1"/>
</dbReference>
<dbReference type="PRINTS" id="PR00081">
    <property type="entry name" value="GDHRDH"/>
</dbReference>
<dbReference type="PANTHER" id="PTHR43639:SF6">
    <property type="entry name" value="DIHYDROMONAPTERIN REDUCTASE"/>
    <property type="match status" value="1"/>
</dbReference>
<comment type="function">
    <text evidence="5">Catalyzes the reduction of dihydromonapterin to tetrahydromonapterin. Also has lower activity with dihydrofolate.</text>
</comment>
<dbReference type="InterPro" id="IPR002347">
    <property type="entry name" value="SDR_fam"/>
</dbReference>
<evidence type="ECO:0000256" key="2">
    <source>
        <dbReference type="ARBA" id="ARBA00022563"/>
    </source>
</evidence>
<dbReference type="NCBIfam" id="NF005066">
    <property type="entry name" value="PRK06483.1"/>
    <property type="match status" value="1"/>
</dbReference>
<dbReference type="AlphaFoldDB" id="A0A455VJQ8"/>
<comment type="similarity">
    <text evidence="6">Belongs to the short-chain dehydrogenases/reductases (SDR) family. FolM subfamily.</text>
</comment>
<accession>A0A455VJQ8</accession>
<comment type="catalytic activity">
    <reaction evidence="10">
        <text>(6S)-5,6,7,8-tetrahydrofolate + NADP(+) = 7,8-dihydrofolate + NADPH + H(+)</text>
        <dbReference type="Rhea" id="RHEA:15009"/>
        <dbReference type="ChEBI" id="CHEBI:15378"/>
        <dbReference type="ChEBI" id="CHEBI:57451"/>
        <dbReference type="ChEBI" id="CHEBI:57453"/>
        <dbReference type="ChEBI" id="CHEBI:57783"/>
        <dbReference type="ChEBI" id="CHEBI:58349"/>
        <dbReference type="EC" id="1.5.1.3"/>
    </reaction>
</comment>
<dbReference type="PANTHER" id="PTHR43639">
    <property type="entry name" value="OXIDOREDUCTASE, SHORT-CHAIN DEHYDROGENASE/REDUCTASE FAMILY (AFU_ORTHOLOGUE AFUA_5G02870)"/>
    <property type="match status" value="1"/>
</dbReference>
<comment type="catalytic activity">
    <reaction evidence="11">
        <text>7,8-dihydromonapterin + NADPH + H(+) = 5,6,7,8-tetrahydromonapterin + NADP(+)</text>
        <dbReference type="Rhea" id="RHEA:34847"/>
        <dbReference type="ChEBI" id="CHEBI:15378"/>
        <dbReference type="ChEBI" id="CHEBI:57783"/>
        <dbReference type="ChEBI" id="CHEBI:58349"/>
        <dbReference type="ChEBI" id="CHEBI:71175"/>
        <dbReference type="ChEBI" id="CHEBI:71177"/>
        <dbReference type="EC" id="1.5.1.50"/>
    </reaction>
</comment>
<dbReference type="SUPFAM" id="SSF51735">
    <property type="entry name" value="NAD(P)-binding Rossmann-fold domains"/>
    <property type="match status" value="1"/>
</dbReference>
<gene>
    <name evidence="12" type="primary">folM</name>
    <name evidence="12" type="ORF">SSYIS1_11800</name>
</gene>
<dbReference type="InterPro" id="IPR020904">
    <property type="entry name" value="Sc_DH/Rdtase_CS"/>
</dbReference>
<dbReference type="GO" id="GO:0004146">
    <property type="term" value="F:dihydrofolate reductase activity"/>
    <property type="evidence" value="ECO:0007669"/>
    <property type="project" value="UniProtKB-EC"/>
</dbReference>
<proteinExistence type="inferred from homology"/>
<keyword evidence="2" id="KW-0554">One-carbon metabolism</keyword>
<evidence type="ECO:0000256" key="7">
    <source>
        <dbReference type="ARBA" id="ARBA00039145"/>
    </source>
</evidence>
<sequence>MRQATPKLREVIHNASAWQAESPTVPPEQVMAAMLQIHVYTPYLLNLLLEPCLLGQGQGSADIIHLTDYVVEKGSDKHIAYAASKAALDNMTRSFARKLAPEVKVNAIAPALIIFNPDDDEAYRLQALAKSLMKVAPGENEVVNLVNYLLESRYITGRTHGVDGGRPLT</sequence>
<dbReference type="Pfam" id="PF13561">
    <property type="entry name" value="adh_short_C2"/>
    <property type="match status" value="1"/>
</dbReference>
<evidence type="ECO:0000313" key="13">
    <source>
        <dbReference type="Proteomes" id="UP000324392"/>
    </source>
</evidence>
<evidence type="ECO:0000256" key="3">
    <source>
        <dbReference type="ARBA" id="ARBA00022857"/>
    </source>
</evidence>
<evidence type="ECO:0000256" key="11">
    <source>
        <dbReference type="ARBA" id="ARBA00049376"/>
    </source>
</evidence>
<dbReference type="GO" id="GO:0006730">
    <property type="term" value="P:one-carbon metabolic process"/>
    <property type="evidence" value="ECO:0007669"/>
    <property type="project" value="UniProtKB-KW"/>
</dbReference>
<keyword evidence="4" id="KW-0560">Oxidoreductase</keyword>
<dbReference type="Gene3D" id="3.40.50.720">
    <property type="entry name" value="NAD(P)-binding Rossmann-like Domain"/>
    <property type="match status" value="1"/>
</dbReference>
<evidence type="ECO:0000313" key="12">
    <source>
        <dbReference type="EMBL" id="BBI91800.1"/>
    </source>
</evidence>
<name>A0A455VJQ8_9GAMM</name>
<evidence type="ECO:0000256" key="1">
    <source>
        <dbReference type="ARBA" id="ARBA00012856"/>
    </source>
</evidence>
<dbReference type="InterPro" id="IPR036291">
    <property type="entry name" value="NAD(P)-bd_dom_sf"/>
</dbReference>
<dbReference type="EC" id="1.5.1.50" evidence="7"/>
<evidence type="ECO:0000256" key="10">
    <source>
        <dbReference type="ARBA" id="ARBA00048873"/>
    </source>
</evidence>
<organism evidence="12 13">
    <name type="scientific">Serratia symbiotica</name>
    <dbReference type="NCBI Taxonomy" id="138074"/>
    <lineage>
        <taxon>Bacteria</taxon>
        <taxon>Pseudomonadati</taxon>
        <taxon>Pseudomonadota</taxon>
        <taxon>Gammaproteobacteria</taxon>
        <taxon>Enterobacterales</taxon>
        <taxon>Yersiniaceae</taxon>
        <taxon>Serratia</taxon>
    </lineage>
</organism>
<evidence type="ECO:0000256" key="4">
    <source>
        <dbReference type="ARBA" id="ARBA00023002"/>
    </source>
</evidence>
<evidence type="ECO:0000256" key="6">
    <source>
        <dbReference type="ARBA" id="ARBA00038212"/>
    </source>
</evidence>
<reference evidence="12 13" key="1">
    <citation type="submission" date="2019-03" db="EMBL/GenBank/DDBJ databases">
        <title>The genome sequence of Candidatus Serratia symbiotica strain IS.</title>
        <authorList>
            <person name="Nikoh N."/>
            <person name="Koga R."/>
            <person name="Oshima K."/>
            <person name="Hattori M."/>
            <person name="Fukatsu T."/>
        </authorList>
    </citation>
    <scope>NUCLEOTIDE SEQUENCE [LARGE SCALE GENOMIC DNA]</scope>
    <source>
        <strain evidence="12 13">IS</strain>
    </source>
</reference>